<comment type="caution">
    <text evidence="1">The sequence shown here is derived from an EMBL/GenBank/DDBJ whole genome shotgun (WGS) entry which is preliminary data.</text>
</comment>
<accession>A0A562QT54</accession>
<dbReference type="InterPro" id="IPR045527">
    <property type="entry name" value="DUF6470"/>
</dbReference>
<dbReference type="OrthoDB" id="2112831at2"/>
<evidence type="ECO:0000313" key="1">
    <source>
        <dbReference type="EMBL" id="TWI59948.1"/>
    </source>
</evidence>
<dbReference type="Pfam" id="PF20074">
    <property type="entry name" value="DUF6470"/>
    <property type="match status" value="1"/>
</dbReference>
<evidence type="ECO:0000313" key="2">
    <source>
        <dbReference type="Proteomes" id="UP000315711"/>
    </source>
</evidence>
<dbReference type="Proteomes" id="UP000315711">
    <property type="component" value="Unassembled WGS sequence"/>
</dbReference>
<protein>
    <recommendedName>
        <fullName evidence="3">YviE</fullName>
    </recommendedName>
</protein>
<gene>
    <name evidence="1" type="ORF">IQ10_00371</name>
</gene>
<name>A0A562QT54_9BACI</name>
<dbReference type="AlphaFoldDB" id="A0A562QT54"/>
<keyword evidence="2" id="KW-1185">Reference proteome</keyword>
<organism evidence="1 2">
    <name type="scientific">Halalkalibacter nanhaiisediminis</name>
    <dbReference type="NCBI Taxonomy" id="688079"/>
    <lineage>
        <taxon>Bacteria</taxon>
        <taxon>Bacillati</taxon>
        <taxon>Bacillota</taxon>
        <taxon>Bacilli</taxon>
        <taxon>Bacillales</taxon>
        <taxon>Bacillaceae</taxon>
        <taxon>Halalkalibacter</taxon>
    </lineage>
</organism>
<proteinExistence type="predicted"/>
<evidence type="ECO:0008006" key="3">
    <source>
        <dbReference type="Google" id="ProtNLM"/>
    </source>
</evidence>
<reference evidence="1 2" key="1">
    <citation type="journal article" date="2015" name="Stand. Genomic Sci.">
        <title>Genomic Encyclopedia of Bacterial and Archaeal Type Strains, Phase III: the genomes of soil and plant-associated and newly described type strains.</title>
        <authorList>
            <person name="Whitman W.B."/>
            <person name="Woyke T."/>
            <person name="Klenk H.P."/>
            <person name="Zhou Y."/>
            <person name="Lilburn T.G."/>
            <person name="Beck B.J."/>
            <person name="De Vos P."/>
            <person name="Vandamme P."/>
            <person name="Eisen J.A."/>
            <person name="Garrity G."/>
            <person name="Hugenholtz P."/>
            <person name="Kyrpides N.C."/>
        </authorList>
    </citation>
    <scope>NUCLEOTIDE SEQUENCE [LARGE SCALE GENOMIC DNA]</scope>
    <source>
        <strain evidence="1 2">CGMCC 1.10116</strain>
    </source>
</reference>
<dbReference type="EMBL" id="VLKZ01000001">
    <property type="protein sequence ID" value="TWI59948.1"/>
    <property type="molecule type" value="Genomic_DNA"/>
</dbReference>
<dbReference type="RefSeq" id="WP_144448766.1">
    <property type="nucleotide sequence ID" value="NZ_VLKZ01000001.1"/>
</dbReference>
<sequence length="193" mass="21776">MRLPSLDIQATDAYIGLRSTRPDMRIRQQSADLQIHQEHVGLIEISKTASKLFIDQTQAFAEANLKTPLRMASDFLKKTESHVAEYLAKTVQQGNQMMRIENGNGALAQIAKAKGERPPVQTTFANMPRSMSSVKFDYQPSEISVNAPFKEAEITVNRRAPQIEIPKWQTEAYMRQKNQISFQAVGVNVNRSL</sequence>